<evidence type="ECO:0000256" key="2">
    <source>
        <dbReference type="ARBA" id="ARBA00010790"/>
    </source>
</evidence>
<dbReference type="InterPro" id="IPR000172">
    <property type="entry name" value="GMC_OxRdtase_N"/>
</dbReference>
<evidence type="ECO:0000256" key="5">
    <source>
        <dbReference type="SAM" id="SignalP"/>
    </source>
</evidence>
<feature type="domain" description="Glucose-methanol-choline oxidoreductase C-terminal" evidence="7">
    <location>
        <begin position="245"/>
        <end position="368"/>
    </location>
</feature>
<evidence type="ECO:0008006" key="10">
    <source>
        <dbReference type="Google" id="ProtNLM"/>
    </source>
</evidence>
<dbReference type="PANTHER" id="PTHR11552">
    <property type="entry name" value="GLUCOSE-METHANOL-CHOLINE GMC OXIDOREDUCTASE"/>
    <property type="match status" value="1"/>
</dbReference>
<evidence type="ECO:0000313" key="9">
    <source>
        <dbReference type="Proteomes" id="UP000559256"/>
    </source>
</evidence>
<dbReference type="Proteomes" id="UP000559256">
    <property type="component" value="Unassembled WGS sequence"/>
</dbReference>
<evidence type="ECO:0000313" key="8">
    <source>
        <dbReference type="EMBL" id="KAF5355485.1"/>
    </source>
</evidence>
<feature type="chain" id="PRO_5034508711" description="Aryl-alcohol oxidase" evidence="5">
    <location>
        <begin position="23"/>
        <end position="390"/>
    </location>
</feature>
<dbReference type="Gene3D" id="3.30.560.10">
    <property type="entry name" value="Glucose Oxidase, domain 3"/>
    <property type="match status" value="2"/>
</dbReference>
<dbReference type="InterPro" id="IPR036188">
    <property type="entry name" value="FAD/NAD-bd_sf"/>
</dbReference>
<dbReference type="EMBL" id="JAACJM010000056">
    <property type="protein sequence ID" value="KAF5355485.1"/>
    <property type="molecule type" value="Genomic_DNA"/>
</dbReference>
<evidence type="ECO:0000259" key="6">
    <source>
        <dbReference type="Pfam" id="PF00732"/>
    </source>
</evidence>
<keyword evidence="3" id="KW-0285">Flavoprotein</keyword>
<keyword evidence="4" id="KW-0274">FAD</keyword>
<name>A0A8H5D8J2_9AGAR</name>
<evidence type="ECO:0000256" key="3">
    <source>
        <dbReference type="ARBA" id="ARBA00022630"/>
    </source>
</evidence>
<dbReference type="InterPro" id="IPR012132">
    <property type="entry name" value="GMC_OxRdtase"/>
</dbReference>
<dbReference type="GO" id="GO:0050660">
    <property type="term" value="F:flavin adenine dinucleotide binding"/>
    <property type="evidence" value="ECO:0007669"/>
    <property type="project" value="InterPro"/>
</dbReference>
<dbReference type="Pfam" id="PF05199">
    <property type="entry name" value="GMC_oxred_C"/>
    <property type="match status" value="1"/>
</dbReference>
<sequence length="390" mass="42336">MAPQATFSQFIALFLLPVLCLGAVFEDFRKLPRQDYDFIIVGGGTAGSVVANRLSEDPNISVLVLEAGGSNEGIFELTVPGLYYQLTGSRVDWNYTALLGPGNLTFPYTRGFVLGGSSSINWMAYTRGSSDDWDRYAALTGDSGWSWIICRLLFNEHFTQPSDRHDTTGEFDPSAHGFSGINSVSLSGYRHKFEDLVIKASQADGSEFPFVLDYNAGNQLGDSGLIIPSNSTNKFVSISPSLVSPASRGSVTLASSNPFDHPIINLNLLSSDFDLFVLGEGMRNITRFIEKHADIFDGFLVSSAIVSVINITTATDEELEMWIRGNLGSSVPVPDLRVKGAQGLRVVDSSVMPRIPAGHTMGPTFMVAERGAHLIKASWDLDDAQDEDEA</sequence>
<keyword evidence="9" id="KW-1185">Reference proteome</keyword>
<dbReference type="AlphaFoldDB" id="A0A8H5D8J2"/>
<organism evidence="8 9">
    <name type="scientific">Tetrapyrgos nigripes</name>
    <dbReference type="NCBI Taxonomy" id="182062"/>
    <lineage>
        <taxon>Eukaryota</taxon>
        <taxon>Fungi</taxon>
        <taxon>Dikarya</taxon>
        <taxon>Basidiomycota</taxon>
        <taxon>Agaricomycotina</taxon>
        <taxon>Agaricomycetes</taxon>
        <taxon>Agaricomycetidae</taxon>
        <taxon>Agaricales</taxon>
        <taxon>Marasmiineae</taxon>
        <taxon>Marasmiaceae</taxon>
        <taxon>Tetrapyrgos</taxon>
    </lineage>
</organism>
<dbReference type="Gene3D" id="3.50.50.60">
    <property type="entry name" value="FAD/NAD(P)-binding domain"/>
    <property type="match status" value="2"/>
</dbReference>
<proteinExistence type="inferred from homology"/>
<dbReference type="PANTHER" id="PTHR11552:SF147">
    <property type="entry name" value="CHOLINE DEHYDROGENASE, MITOCHONDRIAL"/>
    <property type="match status" value="1"/>
</dbReference>
<evidence type="ECO:0000259" key="7">
    <source>
        <dbReference type="Pfam" id="PF05199"/>
    </source>
</evidence>
<dbReference type="OrthoDB" id="269227at2759"/>
<evidence type="ECO:0000256" key="4">
    <source>
        <dbReference type="ARBA" id="ARBA00022827"/>
    </source>
</evidence>
<dbReference type="Pfam" id="PF00732">
    <property type="entry name" value="GMC_oxred_N"/>
    <property type="match status" value="1"/>
</dbReference>
<dbReference type="GO" id="GO:0016614">
    <property type="term" value="F:oxidoreductase activity, acting on CH-OH group of donors"/>
    <property type="evidence" value="ECO:0007669"/>
    <property type="project" value="InterPro"/>
</dbReference>
<feature type="signal peptide" evidence="5">
    <location>
        <begin position="1"/>
        <end position="22"/>
    </location>
</feature>
<protein>
    <recommendedName>
        <fullName evidence="10">Aryl-alcohol oxidase</fullName>
    </recommendedName>
</protein>
<comment type="similarity">
    <text evidence="2">Belongs to the GMC oxidoreductase family.</text>
</comment>
<dbReference type="SUPFAM" id="SSF51905">
    <property type="entry name" value="FAD/NAD(P)-binding domain"/>
    <property type="match status" value="1"/>
</dbReference>
<dbReference type="InterPro" id="IPR007867">
    <property type="entry name" value="GMC_OxRtase_C"/>
</dbReference>
<comment type="cofactor">
    <cofactor evidence="1">
        <name>FAD</name>
        <dbReference type="ChEBI" id="CHEBI:57692"/>
    </cofactor>
</comment>
<comment type="caution">
    <text evidence="8">The sequence shown here is derived from an EMBL/GenBank/DDBJ whole genome shotgun (WGS) entry which is preliminary data.</text>
</comment>
<keyword evidence="5" id="KW-0732">Signal</keyword>
<gene>
    <name evidence="8" type="ORF">D9758_006359</name>
</gene>
<evidence type="ECO:0000256" key="1">
    <source>
        <dbReference type="ARBA" id="ARBA00001974"/>
    </source>
</evidence>
<feature type="domain" description="Glucose-methanol-choline oxidoreductase N-terminal" evidence="6">
    <location>
        <begin position="36"/>
        <end position="155"/>
    </location>
</feature>
<accession>A0A8H5D8J2</accession>
<reference evidence="8 9" key="1">
    <citation type="journal article" date="2020" name="ISME J.">
        <title>Uncovering the hidden diversity of litter-decomposition mechanisms in mushroom-forming fungi.</title>
        <authorList>
            <person name="Floudas D."/>
            <person name="Bentzer J."/>
            <person name="Ahren D."/>
            <person name="Johansson T."/>
            <person name="Persson P."/>
            <person name="Tunlid A."/>
        </authorList>
    </citation>
    <scope>NUCLEOTIDE SEQUENCE [LARGE SCALE GENOMIC DNA]</scope>
    <source>
        <strain evidence="8 9">CBS 291.85</strain>
    </source>
</reference>